<dbReference type="Pfam" id="PF01695">
    <property type="entry name" value="IstB_IS21"/>
    <property type="match status" value="1"/>
</dbReference>
<name>A0ABX9KDE3_9FUSO</name>
<dbReference type="InterPro" id="IPR002611">
    <property type="entry name" value="IstB_ATP-bd"/>
</dbReference>
<comment type="caution">
    <text evidence="5">The sequence shown here is derived from an EMBL/GenBank/DDBJ whole genome shotgun (WGS) entry which is preliminary data.</text>
</comment>
<protein>
    <submittedName>
        <fullName evidence="5">AAA family ATPase</fullName>
    </submittedName>
</protein>
<organism evidence="5 6">
    <name type="scientific">Psychrilyobacter piezotolerans</name>
    <dbReference type="NCBI Taxonomy" id="2293438"/>
    <lineage>
        <taxon>Bacteria</taxon>
        <taxon>Fusobacteriati</taxon>
        <taxon>Fusobacteriota</taxon>
        <taxon>Fusobacteriia</taxon>
        <taxon>Fusobacteriales</taxon>
        <taxon>Fusobacteriaceae</taxon>
        <taxon>Psychrilyobacter</taxon>
    </lineage>
</organism>
<dbReference type="InterPro" id="IPR027417">
    <property type="entry name" value="P-loop_NTPase"/>
</dbReference>
<dbReference type="PANTHER" id="PTHR30050:SF4">
    <property type="entry name" value="ATP-BINDING PROTEIN RV3427C IN INSERTION SEQUENCE-RELATED"/>
    <property type="match status" value="1"/>
</dbReference>
<evidence type="ECO:0000313" key="5">
    <source>
        <dbReference type="EMBL" id="REI39239.1"/>
    </source>
</evidence>
<dbReference type="InterPro" id="IPR003593">
    <property type="entry name" value="AAA+_ATPase"/>
</dbReference>
<gene>
    <name evidence="5" type="ORF">DYH56_15555</name>
</gene>
<dbReference type="InterPro" id="IPR028350">
    <property type="entry name" value="DNAC/IstB-like"/>
</dbReference>
<keyword evidence="6" id="KW-1185">Reference proteome</keyword>
<proteinExistence type="inferred from homology"/>
<dbReference type="PANTHER" id="PTHR30050">
    <property type="entry name" value="CHROMOSOMAL REPLICATION INITIATOR PROTEIN DNAA"/>
    <property type="match status" value="1"/>
</dbReference>
<evidence type="ECO:0000313" key="6">
    <source>
        <dbReference type="Proteomes" id="UP000263486"/>
    </source>
</evidence>
<dbReference type="Proteomes" id="UP000263486">
    <property type="component" value="Unassembled WGS sequence"/>
</dbReference>
<dbReference type="EMBL" id="QUAJ01000064">
    <property type="protein sequence ID" value="REI39239.1"/>
    <property type="molecule type" value="Genomic_DNA"/>
</dbReference>
<dbReference type="Gene3D" id="3.40.50.300">
    <property type="entry name" value="P-loop containing nucleotide triphosphate hydrolases"/>
    <property type="match status" value="1"/>
</dbReference>
<keyword evidence="2" id="KW-0547">Nucleotide-binding</keyword>
<evidence type="ECO:0000259" key="4">
    <source>
        <dbReference type="SMART" id="SM00382"/>
    </source>
</evidence>
<evidence type="ECO:0000256" key="2">
    <source>
        <dbReference type="ARBA" id="ARBA00022741"/>
    </source>
</evidence>
<accession>A0ABX9KDE3</accession>
<reference evidence="5 6" key="1">
    <citation type="submission" date="2018-08" db="EMBL/GenBank/DDBJ databases">
        <title>Draft genome sequence of Psychrilyobacter sp. strain SD5 isolated from Black Sea water.</title>
        <authorList>
            <person name="Yadav S."/>
            <person name="Villanueva L."/>
            <person name="Damste J.S.S."/>
        </authorList>
    </citation>
    <scope>NUCLEOTIDE SEQUENCE [LARGE SCALE GENOMIC DNA]</scope>
    <source>
        <strain evidence="5 6">SD5</strain>
    </source>
</reference>
<sequence length="240" mass="27875">MDKLEIYCKKLKLGSEILEDFEEIEFINKKDYLTKVLEKSCSYSEIRRKNRRIKDAKFDLIKTFESYEFKEIELPLTLTEESVKKCEFLEKNENLIFYGPSGRGKTHLAIAIGIEACDLGKKVRFYKVSHLINDLLEAKESGLLAKFLKTLQKFDLIILDELGYVPLGERGAELFFQVIADCYERKSLIVTTNIEFSNWVGVFMDKKITSAIIDRIVHHGHLIMFNGSNWRVENSLSLLK</sequence>
<dbReference type="PIRSF" id="PIRSF003073">
    <property type="entry name" value="DNAC_TnpB_IstB"/>
    <property type="match status" value="1"/>
</dbReference>
<comment type="similarity">
    <text evidence="1">Belongs to the IS21/IS1162 putative ATP-binding protein family.</text>
</comment>
<dbReference type="RefSeq" id="WP_114643775.1">
    <property type="nucleotide sequence ID" value="NZ_JAACIO010000060.1"/>
</dbReference>
<evidence type="ECO:0000256" key="3">
    <source>
        <dbReference type="ARBA" id="ARBA00022840"/>
    </source>
</evidence>
<dbReference type="SMART" id="SM00382">
    <property type="entry name" value="AAA"/>
    <property type="match status" value="1"/>
</dbReference>
<evidence type="ECO:0000256" key="1">
    <source>
        <dbReference type="ARBA" id="ARBA00008059"/>
    </source>
</evidence>
<feature type="domain" description="AAA+ ATPase" evidence="4">
    <location>
        <begin position="91"/>
        <end position="228"/>
    </location>
</feature>
<dbReference type="SUPFAM" id="SSF52540">
    <property type="entry name" value="P-loop containing nucleoside triphosphate hydrolases"/>
    <property type="match status" value="1"/>
</dbReference>
<dbReference type="NCBIfam" id="NF038214">
    <property type="entry name" value="IS21_help_AAA"/>
    <property type="match status" value="1"/>
</dbReference>
<dbReference type="CDD" id="cd00009">
    <property type="entry name" value="AAA"/>
    <property type="match status" value="1"/>
</dbReference>
<dbReference type="InterPro" id="IPR047661">
    <property type="entry name" value="IstB"/>
</dbReference>
<keyword evidence="3" id="KW-0067">ATP-binding</keyword>